<dbReference type="RefSeq" id="WP_020636833.1">
    <property type="nucleotide sequence ID" value="NZ_KB913032.1"/>
</dbReference>
<dbReference type="InterPro" id="IPR009081">
    <property type="entry name" value="PP-bd_ACP"/>
</dbReference>
<comment type="caution">
    <text evidence="2">The sequence shown here is derived from an EMBL/GenBank/DDBJ whole genome shotgun (WGS) entry which is preliminary data.</text>
</comment>
<sequence>MTVPTVEQDLLRYLESRTKASWEPDRDLFTAGGLSSLFAMELVVHIEQVFDVVIAGADLRLDNFRTVHAMTALVDRLRDNHAG</sequence>
<dbReference type="Pfam" id="PF00550">
    <property type="entry name" value="PP-binding"/>
    <property type="match status" value="1"/>
</dbReference>
<dbReference type="AlphaFoldDB" id="A0A229RJJ6"/>
<dbReference type="SUPFAM" id="SSF47336">
    <property type="entry name" value="ACP-like"/>
    <property type="match status" value="1"/>
</dbReference>
<gene>
    <name evidence="2" type="ORF">CFP75_27025</name>
</gene>
<dbReference type="InterPro" id="IPR036736">
    <property type="entry name" value="ACP-like_sf"/>
</dbReference>
<dbReference type="PROSITE" id="PS50075">
    <property type="entry name" value="CARRIER"/>
    <property type="match status" value="1"/>
</dbReference>
<dbReference type="Proteomes" id="UP000215563">
    <property type="component" value="Unassembled WGS sequence"/>
</dbReference>
<proteinExistence type="predicted"/>
<reference evidence="2 3" key="1">
    <citation type="submission" date="2017-07" db="EMBL/GenBank/DDBJ databases">
        <title>Amycolatopsis alba DSM 44262 Genome sequencing and assembly.</title>
        <authorList>
            <person name="Kaur N."/>
            <person name="Mayilraj S."/>
        </authorList>
    </citation>
    <scope>NUCLEOTIDE SEQUENCE [LARGE SCALE GENOMIC DNA]</scope>
    <source>
        <strain evidence="2 3">DSM 44262</strain>
    </source>
</reference>
<dbReference type="Gene3D" id="1.10.1200.10">
    <property type="entry name" value="ACP-like"/>
    <property type="match status" value="1"/>
</dbReference>
<evidence type="ECO:0000259" key="1">
    <source>
        <dbReference type="PROSITE" id="PS50075"/>
    </source>
</evidence>
<dbReference type="OrthoDB" id="677810at2"/>
<evidence type="ECO:0000313" key="3">
    <source>
        <dbReference type="Proteomes" id="UP000215563"/>
    </source>
</evidence>
<protein>
    <submittedName>
        <fullName evidence="2">Methoxymalonate biosynthesis protein</fullName>
    </submittedName>
</protein>
<name>A0A229RJJ6_AMYAL</name>
<dbReference type="EMBL" id="NMQU01000086">
    <property type="protein sequence ID" value="OXM46604.1"/>
    <property type="molecule type" value="Genomic_DNA"/>
</dbReference>
<keyword evidence="3" id="KW-1185">Reference proteome</keyword>
<feature type="domain" description="Carrier" evidence="1">
    <location>
        <begin position="1"/>
        <end position="78"/>
    </location>
</feature>
<evidence type="ECO:0000313" key="2">
    <source>
        <dbReference type="EMBL" id="OXM46604.1"/>
    </source>
</evidence>
<organism evidence="2 3">
    <name type="scientific">Amycolatopsis alba DSM 44262</name>
    <dbReference type="NCBI Taxonomy" id="1125972"/>
    <lineage>
        <taxon>Bacteria</taxon>
        <taxon>Bacillati</taxon>
        <taxon>Actinomycetota</taxon>
        <taxon>Actinomycetes</taxon>
        <taxon>Pseudonocardiales</taxon>
        <taxon>Pseudonocardiaceae</taxon>
        <taxon>Amycolatopsis</taxon>
    </lineage>
</organism>
<accession>A0A229RJJ6</accession>